<sequence length="52" mass="5676">MDCTGAHGCRICLILATSRQVASSRLSKVPILECSRATLRSHQLVNPSFPYS</sequence>
<organism evidence="1 2">
    <name type="scientific">Cronartium quercuum f. sp. fusiforme G11</name>
    <dbReference type="NCBI Taxonomy" id="708437"/>
    <lineage>
        <taxon>Eukaryota</taxon>
        <taxon>Fungi</taxon>
        <taxon>Dikarya</taxon>
        <taxon>Basidiomycota</taxon>
        <taxon>Pucciniomycotina</taxon>
        <taxon>Pucciniomycetes</taxon>
        <taxon>Pucciniales</taxon>
        <taxon>Coleosporiaceae</taxon>
        <taxon>Cronartium</taxon>
    </lineage>
</organism>
<dbReference type="EMBL" id="MU167474">
    <property type="protein sequence ID" value="KAG0140119.1"/>
    <property type="molecule type" value="Genomic_DNA"/>
</dbReference>
<evidence type="ECO:0000313" key="2">
    <source>
        <dbReference type="Proteomes" id="UP000886653"/>
    </source>
</evidence>
<protein>
    <submittedName>
        <fullName evidence="1">Uncharacterized protein</fullName>
    </submittedName>
</protein>
<name>A0A9P6N9H3_9BASI</name>
<accession>A0A9P6N9H3</accession>
<dbReference type="Proteomes" id="UP000886653">
    <property type="component" value="Unassembled WGS sequence"/>
</dbReference>
<dbReference type="AlphaFoldDB" id="A0A9P6N9H3"/>
<reference evidence="1" key="1">
    <citation type="submission" date="2013-11" db="EMBL/GenBank/DDBJ databases">
        <title>Genome sequence of the fusiform rust pathogen reveals effectors for host alternation and coevolution with pine.</title>
        <authorList>
            <consortium name="DOE Joint Genome Institute"/>
            <person name="Smith K."/>
            <person name="Pendleton A."/>
            <person name="Kubisiak T."/>
            <person name="Anderson C."/>
            <person name="Salamov A."/>
            <person name="Aerts A."/>
            <person name="Riley R."/>
            <person name="Clum A."/>
            <person name="Lindquist E."/>
            <person name="Ence D."/>
            <person name="Campbell M."/>
            <person name="Kronenberg Z."/>
            <person name="Feau N."/>
            <person name="Dhillon B."/>
            <person name="Hamelin R."/>
            <person name="Burleigh J."/>
            <person name="Smith J."/>
            <person name="Yandell M."/>
            <person name="Nelson C."/>
            <person name="Grigoriev I."/>
            <person name="Davis J."/>
        </authorList>
    </citation>
    <scope>NUCLEOTIDE SEQUENCE</scope>
    <source>
        <strain evidence="1">G11</strain>
    </source>
</reference>
<gene>
    <name evidence="1" type="ORF">CROQUDRAFT_100580</name>
</gene>
<proteinExistence type="predicted"/>
<evidence type="ECO:0000313" key="1">
    <source>
        <dbReference type="EMBL" id="KAG0140119.1"/>
    </source>
</evidence>
<keyword evidence="2" id="KW-1185">Reference proteome</keyword>
<comment type="caution">
    <text evidence="1">The sequence shown here is derived from an EMBL/GenBank/DDBJ whole genome shotgun (WGS) entry which is preliminary data.</text>
</comment>